<sequence>MKWLNVITLALVIIGGLNWGLVALGGPEMDLVANLFGGQDAALSRIVYGLVGLSALWQLMPFFKAMRMGEAEAEAAHHGRMTTR</sequence>
<dbReference type="RefSeq" id="WP_012521617.1">
    <property type="nucleotide sequence ID" value="NC_011144.1"/>
</dbReference>
<keyword evidence="1" id="KW-0472">Membrane</keyword>
<accession>B4RHL1</accession>
<keyword evidence="1" id="KW-0812">Transmembrane</keyword>
<dbReference type="InterPro" id="IPR007211">
    <property type="entry name" value="DUF378"/>
</dbReference>
<dbReference type="HOGENOM" id="CLU_179993_2_0_5"/>
<dbReference type="STRING" id="450851.PHZ_c1057"/>
<reference evidence="2 3" key="1">
    <citation type="journal article" date="2008" name="BMC Genomics">
        <title>Complete genome of Phenylobacterium zucineum - a novel facultative intracellular bacterium isolated from human erythroleukemia cell line K562.</title>
        <authorList>
            <person name="Luo Y."/>
            <person name="Xu X."/>
            <person name="Ding Z."/>
            <person name="Liu Z."/>
            <person name="Zhang B."/>
            <person name="Yan Z."/>
            <person name="Sun J."/>
            <person name="Hu S."/>
            <person name="Hu X."/>
        </authorList>
    </citation>
    <scope>NUCLEOTIDE SEQUENCE [LARGE SCALE GENOMIC DNA]</scope>
    <source>
        <strain evidence="2 3">HLK1</strain>
    </source>
</reference>
<dbReference type="PANTHER" id="PTHR37304:SF1">
    <property type="entry name" value="MEMBRANE PROTEIN"/>
    <property type="match status" value="1"/>
</dbReference>
<feature type="transmembrane region" description="Helical" evidence="1">
    <location>
        <begin position="41"/>
        <end position="60"/>
    </location>
</feature>
<evidence type="ECO:0008006" key="4">
    <source>
        <dbReference type="Google" id="ProtNLM"/>
    </source>
</evidence>
<dbReference type="eggNOG" id="COG2155">
    <property type="taxonomic scope" value="Bacteria"/>
</dbReference>
<dbReference type="Pfam" id="PF04070">
    <property type="entry name" value="DUF378"/>
    <property type="match status" value="1"/>
</dbReference>
<dbReference type="EMBL" id="CP000747">
    <property type="protein sequence ID" value="ACG77471.1"/>
    <property type="molecule type" value="Genomic_DNA"/>
</dbReference>
<gene>
    <name evidence="2" type="ordered locus">PHZ_c1057</name>
</gene>
<evidence type="ECO:0000313" key="2">
    <source>
        <dbReference type="EMBL" id="ACG77471.1"/>
    </source>
</evidence>
<keyword evidence="3" id="KW-1185">Reference proteome</keyword>
<dbReference type="KEGG" id="pzu:PHZ_c1057"/>
<keyword evidence="1" id="KW-1133">Transmembrane helix</keyword>
<dbReference type="Proteomes" id="UP000001868">
    <property type="component" value="Chromosome"/>
</dbReference>
<protein>
    <recommendedName>
        <fullName evidence="4">DUF378 domain-containing protein</fullName>
    </recommendedName>
</protein>
<name>B4RHL1_PHEZH</name>
<evidence type="ECO:0000256" key="1">
    <source>
        <dbReference type="SAM" id="Phobius"/>
    </source>
</evidence>
<dbReference type="PANTHER" id="PTHR37304">
    <property type="entry name" value="MEMBRANE PROTEIN-RELATED"/>
    <property type="match status" value="1"/>
</dbReference>
<proteinExistence type="predicted"/>
<dbReference type="OrthoDB" id="9812136at2"/>
<organism evidence="2 3">
    <name type="scientific">Phenylobacterium zucineum (strain HLK1)</name>
    <dbReference type="NCBI Taxonomy" id="450851"/>
    <lineage>
        <taxon>Bacteria</taxon>
        <taxon>Pseudomonadati</taxon>
        <taxon>Pseudomonadota</taxon>
        <taxon>Alphaproteobacteria</taxon>
        <taxon>Caulobacterales</taxon>
        <taxon>Caulobacteraceae</taxon>
        <taxon>Phenylobacterium</taxon>
    </lineage>
</organism>
<dbReference type="AlphaFoldDB" id="B4RHL1"/>
<evidence type="ECO:0000313" key="3">
    <source>
        <dbReference type="Proteomes" id="UP000001868"/>
    </source>
</evidence>